<protein>
    <submittedName>
        <fullName evidence="1">Uncharacterized protein</fullName>
    </submittedName>
</protein>
<proteinExistence type="predicted"/>
<evidence type="ECO:0000313" key="2">
    <source>
        <dbReference type="Proteomes" id="UP000295367"/>
    </source>
</evidence>
<evidence type="ECO:0000313" key="1">
    <source>
        <dbReference type="EMBL" id="TCV85830.1"/>
    </source>
</evidence>
<organism evidence="1 2">
    <name type="scientific">Sulfurirhabdus autotrophica</name>
    <dbReference type="NCBI Taxonomy" id="1706046"/>
    <lineage>
        <taxon>Bacteria</taxon>
        <taxon>Pseudomonadati</taxon>
        <taxon>Pseudomonadota</taxon>
        <taxon>Betaproteobacteria</taxon>
        <taxon>Nitrosomonadales</taxon>
        <taxon>Sulfuricellaceae</taxon>
        <taxon>Sulfurirhabdus</taxon>
    </lineage>
</organism>
<dbReference type="RefSeq" id="WP_165922961.1">
    <property type="nucleotide sequence ID" value="NZ_BHVT01000037.1"/>
</dbReference>
<name>A0A4R3Y2B2_9PROT</name>
<gene>
    <name evidence="1" type="ORF">EDC63_10838</name>
</gene>
<reference evidence="1 2" key="1">
    <citation type="submission" date="2019-03" db="EMBL/GenBank/DDBJ databases">
        <title>Genomic Encyclopedia of Type Strains, Phase IV (KMG-IV): sequencing the most valuable type-strain genomes for metagenomic binning, comparative biology and taxonomic classification.</title>
        <authorList>
            <person name="Goeker M."/>
        </authorList>
    </citation>
    <scope>NUCLEOTIDE SEQUENCE [LARGE SCALE GENOMIC DNA]</scope>
    <source>
        <strain evidence="1 2">DSM 100309</strain>
    </source>
</reference>
<accession>A0A4R3Y2B2</accession>
<sequence>MKNSRLSASLLKVADYPLVAALINRRSRRFAVGMDITRGPLQFSSQLPPMPLAKEEEELLLFAGIGDTGNNIGDMAFDEHTDTAQGTGNSEGRTLMNFRGRTIPSACGAHTSQIFLTNDDGVFFNPCHHELPQHDVPSSIVKVSNQRLEIPRRLPYMHAFNQPYSNVAGSTYFIPVTSVVPIYLNLLLLLLSEEYGFFIIDTENADAPCGLADFRQSQGGHLYEQPKDGRIMRLRDLDSMVAETAAIEQGIICQNMMLMTQAMGLGGSIQTLGSGRHMLGCNPEVFEGLGFQFEAATRSGVPSNPIGRLPVWNSLLPPFVKSMSEAVQTVVKSKFGPEGFYRQKGYTPWKPETFDVPVLAHSERTIDAAIAFCEYVQKIYGRFPAHVDAFRCAYTYQAHHLDMDFYDMHFKQGAYTKTQAEHQEKWHGGERHVSKY</sequence>
<dbReference type="EMBL" id="SMCO01000008">
    <property type="protein sequence ID" value="TCV85830.1"/>
    <property type="molecule type" value="Genomic_DNA"/>
</dbReference>
<keyword evidence="2" id="KW-1185">Reference proteome</keyword>
<comment type="caution">
    <text evidence="1">The sequence shown here is derived from an EMBL/GenBank/DDBJ whole genome shotgun (WGS) entry which is preliminary data.</text>
</comment>
<dbReference type="AlphaFoldDB" id="A0A4R3Y2B2"/>
<dbReference type="Proteomes" id="UP000295367">
    <property type="component" value="Unassembled WGS sequence"/>
</dbReference>